<reference evidence="1" key="1">
    <citation type="submission" date="2023-07" db="EMBL/GenBank/DDBJ databases">
        <title>Isolates cultured from stool samples of acute diarrhea patients.</title>
        <authorList>
            <person name="Jiang S."/>
        </authorList>
    </citation>
    <scope>NUCLEOTIDE SEQUENCE</scope>
    <source>
        <strain evidence="1">L4424</strain>
    </source>
</reference>
<dbReference type="GO" id="GO:0043213">
    <property type="term" value="P:bacteriocin transport"/>
    <property type="evidence" value="ECO:0007669"/>
    <property type="project" value="InterPro"/>
</dbReference>
<dbReference type="GO" id="GO:0019534">
    <property type="term" value="F:toxin transmembrane transporter activity"/>
    <property type="evidence" value="ECO:0007669"/>
    <property type="project" value="InterPro"/>
</dbReference>
<evidence type="ECO:0000313" key="1">
    <source>
        <dbReference type="EMBL" id="MDO7921082.1"/>
    </source>
</evidence>
<accession>A0AAW7ZN00</accession>
<dbReference type="Pfam" id="PF06519">
    <property type="entry name" value="TolA"/>
    <property type="match status" value="1"/>
</dbReference>
<dbReference type="PROSITE" id="PS51257">
    <property type="entry name" value="PROKAR_LIPOPROTEIN"/>
    <property type="match status" value="1"/>
</dbReference>
<evidence type="ECO:0000313" key="2">
    <source>
        <dbReference type="Proteomes" id="UP001176432"/>
    </source>
</evidence>
<dbReference type="RefSeq" id="WP_045889349.1">
    <property type="nucleotide sequence ID" value="NZ_CP083834.1"/>
</dbReference>
<organism evidence="1 2">
    <name type="scientific">Enterobacter asburiae</name>
    <dbReference type="NCBI Taxonomy" id="61645"/>
    <lineage>
        <taxon>Bacteria</taxon>
        <taxon>Pseudomonadati</taxon>
        <taxon>Pseudomonadota</taxon>
        <taxon>Gammaproteobacteria</taxon>
        <taxon>Enterobacterales</taxon>
        <taxon>Enterobacteriaceae</taxon>
        <taxon>Enterobacter</taxon>
        <taxon>Enterobacter cloacae complex</taxon>
    </lineage>
</organism>
<gene>
    <name evidence="1" type="ORF">Q5934_05980</name>
</gene>
<dbReference type="AlphaFoldDB" id="A0AAW7ZN00"/>
<dbReference type="GO" id="GO:0016020">
    <property type="term" value="C:membrane"/>
    <property type="evidence" value="ECO:0007669"/>
    <property type="project" value="InterPro"/>
</dbReference>
<dbReference type="EMBL" id="JAUPXB010000001">
    <property type="protein sequence ID" value="MDO7921082.1"/>
    <property type="molecule type" value="Genomic_DNA"/>
</dbReference>
<dbReference type="InterPro" id="IPR014161">
    <property type="entry name" value="Tol-Pal_TolA"/>
</dbReference>
<dbReference type="Proteomes" id="UP001176432">
    <property type="component" value="Unassembled WGS sequence"/>
</dbReference>
<dbReference type="Gene3D" id="3.30.1150.10">
    <property type="match status" value="1"/>
</dbReference>
<comment type="caution">
    <text evidence="1">The sequence shown here is derived from an EMBL/GenBank/DDBJ whole genome shotgun (WGS) entry which is preliminary data.</text>
</comment>
<proteinExistence type="predicted"/>
<name>A0AAW7ZN00_ENTAS</name>
<dbReference type="SUPFAM" id="SSF74653">
    <property type="entry name" value="TolA/TonB C-terminal domain"/>
    <property type="match status" value="1"/>
</dbReference>
<sequence>MKRIITIAAVLFLVGCAHQGRENYNAQHNPAATTPNEYAQQMREYMSGAMAGIEHGKTCHIALKYDVSGLLMDVKSQGGDPTLCSQILHYMTDPRYPVPAAPAEMRSAPIVLDFNS</sequence>
<protein>
    <submittedName>
        <fullName evidence="1">Cell envelope integrity TolA C-terminal domain-containing protein</fullName>
    </submittedName>
</protein>